<evidence type="ECO:0000313" key="1">
    <source>
        <dbReference type="EMBL" id="MFC6673302.1"/>
    </source>
</evidence>
<keyword evidence="2" id="KW-1185">Reference proteome</keyword>
<protein>
    <submittedName>
        <fullName evidence="1">Uncharacterized protein</fullName>
    </submittedName>
</protein>
<accession>A0ABW2A778</accession>
<sequence>MPGHRIGDEALSQPAVTDHFGGIGQVGGILPGQDLHRLAARKAVAGHRRKRVVALQGREKLDEAERMNAGARGLYRNVCLREAEKTAQCQSGNQGSHGSPP</sequence>
<proteinExistence type="predicted"/>
<evidence type="ECO:0000313" key="2">
    <source>
        <dbReference type="Proteomes" id="UP001596422"/>
    </source>
</evidence>
<organism evidence="1 2">
    <name type="scientific">Marinobacterium aestuariivivens</name>
    <dbReference type="NCBI Taxonomy" id="1698799"/>
    <lineage>
        <taxon>Bacteria</taxon>
        <taxon>Pseudomonadati</taxon>
        <taxon>Pseudomonadota</taxon>
        <taxon>Gammaproteobacteria</taxon>
        <taxon>Oceanospirillales</taxon>
        <taxon>Oceanospirillaceae</taxon>
        <taxon>Marinobacterium</taxon>
    </lineage>
</organism>
<dbReference type="RefSeq" id="WP_379911673.1">
    <property type="nucleotide sequence ID" value="NZ_JBHSWE010000001.1"/>
</dbReference>
<dbReference type="Proteomes" id="UP001596422">
    <property type="component" value="Unassembled WGS sequence"/>
</dbReference>
<reference evidence="2" key="1">
    <citation type="journal article" date="2019" name="Int. J. Syst. Evol. Microbiol.">
        <title>The Global Catalogue of Microorganisms (GCM) 10K type strain sequencing project: providing services to taxonomists for standard genome sequencing and annotation.</title>
        <authorList>
            <consortium name="The Broad Institute Genomics Platform"/>
            <consortium name="The Broad Institute Genome Sequencing Center for Infectious Disease"/>
            <person name="Wu L."/>
            <person name="Ma J."/>
        </authorList>
    </citation>
    <scope>NUCLEOTIDE SEQUENCE [LARGE SCALE GENOMIC DNA]</scope>
    <source>
        <strain evidence="2">NBRC 111756</strain>
    </source>
</reference>
<gene>
    <name evidence="1" type="ORF">ACFQDL_26840</name>
</gene>
<comment type="caution">
    <text evidence="1">The sequence shown here is derived from an EMBL/GenBank/DDBJ whole genome shotgun (WGS) entry which is preliminary data.</text>
</comment>
<name>A0ABW2A778_9GAMM</name>
<dbReference type="EMBL" id="JBHSWE010000001">
    <property type="protein sequence ID" value="MFC6673302.1"/>
    <property type="molecule type" value="Genomic_DNA"/>
</dbReference>